<proteinExistence type="predicted"/>
<dbReference type="EMBL" id="CAXDID020000059">
    <property type="protein sequence ID" value="CAL6009413.1"/>
    <property type="molecule type" value="Genomic_DNA"/>
</dbReference>
<evidence type="ECO:0000313" key="1">
    <source>
        <dbReference type="EMBL" id="CAI9966123.1"/>
    </source>
</evidence>
<comment type="caution">
    <text evidence="1">The sequence shown here is derived from an EMBL/GenBank/DDBJ whole genome shotgun (WGS) entry which is preliminary data.</text>
</comment>
<accession>A0AA86R4S7</accession>
<dbReference type="AlphaFoldDB" id="A0AA86R4S7"/>
<organism evidence="1">
    <name type="scientific">Hexamita inflata</name>
    <dbReference type="NCBI Taxonomy" id="28002"/>
    <lineage>
        <taxon>Eukaryota</taxon>
        <taxon>Metamonada</taxon>
        <taxon>Diplomonadida</taxon>
        <taxon>Hexamitidae</taxon>
        <taxon>Hexamitinae</taxon>
        <taxon>Hexamita</taxon>
    </lineage>
</organism>
<evidence type="ECO:0000313" key="2">
    <source>
        <dbReference type="EMBL" id="CAL6009413.1"/>
    </source>
</evidence>
<reference evidence="2 3" key="2">
    <citation type="submission" date="2024-07" db="EMBL/GenBank/DDBJ databases">
        <authorList>
            <person name="Akdeniz Z."/>
        </authorList>
    </citation>
    <scope>NUCLEOTIDE SEQUENCE [LARGE SCALE GENOMIC DNA]</scope>
</reference>
<evidence type="ECO:0000313" key="3">
    <source>
        <dbReference type="Proteomes" id="UP001642409"/>
    </source>
</evidence>
<gene>
    <name evidence="2" type="ORF">HINF_LOCUS21590</name>
    <name evidence="1" type="ORF">HINF_LOCUS53768</name>
</gene>
<keyword evidence="3" id="KW-1185">Reference proteome</keyword>
<reference evidence="1" key="1">
    <citation type="submission" date="2023-06" db="EMBL/GenBank/DDBJ databases">
        <authorList>
            <person name="Kurt Z."/>
        </authorList>
    </citation>
    <scope>NUCLEOTIDE SEQUENCE</scope>
</reference>
<protein>
    <submittedName>
        <fullName evidence="2">Hypothetical_protein</fullName>
    </submittedName>
</protein>
<sequence>MGFFGYLFSSNITITNSSIQRSNIKSFQEYVGCLVGYSNGCKYIINNISVQTVRIQSTGFQGIILGLDFNHSNTFMISSSSSSANYINEVLQPSRIRDQYYSALE</sequence>
<name>A0AA86R4S7_9EUKA</name>
<dbReference type="EMBL" id="CATOUU010000998">
    <property type="protein sequence ID" value="CAI9966123.1"/>
    <property type="molecule type" value="Genomic_DNA"/>
</dbReference>
<dbReference type="Proteomes" id="UP001642409">
    <property type="component" value="Unassembled WGS sequence"/>
</dbReference>